<accession>A0ABN3X0N0</accession>
<sequence>MKIHISEAPKTALSATAANRCRTEVSTSSPSAKPTASWMATATSSRNSSLTIFDTRTDDRAIGMVRKRSMTPLRKSSLTPTPTAMAMLRPVMASRPGTR</sequence>
<evidence type="ECO:0000313" key="2">
    <source>
        <dbReference type="EMBL" id="GAA2932077.1"/>
    </source>
</evidence>
<gene>
    <name evidence="2" type="ORF">GCM10020221_29830</name>
</gene>
<proteinExistence type="predicted"/>
<feature type="compositionally biased region" description="Low complexity" evidence="1">
    <location>
        <begin position="26"/>
        <end position="37"/>
    </location>
</feature>
<protein>
    <submittedName>
        <fullName evidence="2">Uncharacterized protein</fullName>
    </submittedName>
</protein>
<dbReference type="Proteomes" id="UP001501102">
    <property type="component" value="Unassembled WGS sequence"/>
</dbReference>
<evidence type="ECO:0000313" key="3">
    <source>
        <dbReference type="Proteomes" id="UP001501102"/>
    </source>
</evidence>
<dbReference type="EMBL" id="BAAAXZ010000113">
    <property type="protein sequence ID" value="GAA2932077.1"/>
    <property type="molecule type" value="Genomic_DNA"/>
</dbReference>
<evidence type="ECO:0000256" key="1">
    <source>
        <dbReference type="SAM" id="MobiDB-lite"/>
    </source>
</evidence>
<organism evidence="2 3">
    <name type="scientific">Streptomyces thioluteus</name>
    <dbReference type="NCBI Taxonomy" id="66431"/>
    <lineage>
        <taxon>Bacteria</taxon>
        <taxon>Bacillati</taxon>
        <taxon>Actinomycetota</taxon>
        <taxon>Actinomycetes</taxon>
        <taxon>Kitasatosporales</taxon>
        <taxon>Streptomycetaceae</taxon>
        <taxon>Streptomyces</taxon>
    </lineage>
</organism>
<feature type="region of interest" description="Disordered" evidence="1">
    <location>
        <begin position="1"/>
        <end position="41"/>
    </location>
</feature>
<keyword evidence="3" id="KW-1185">Reference proteome</keyword>
<feature type="region of interest" description="Disordered" evidence="1">
    <location>
        <begin position="70"/>
        <end position="99"/>
    </location>
</feature>
<comment type="caution">
    <text evidence="2">The sequence shown here is derived from an EMBL/GenBank/DDBJ whole genome shotgun (WGS) entry which is preliminary data.</text>
</comment>
<name>A0ABN3X0N0_STRTU</name>
<reference evidence="2 3" key="1">
    <citation type="journal article" date="2019" name="Int. J. Syst. Evol. Microbiol.">
        <title>The Global Catalogue of Microorganisms (GCM) 10K type strain sequencing project: providing services to taxonomists for standard genome sequencing and annotation.</title>
        <authorList>
            <consortium name="The Broad Institute Genomics Platform"/>
            <consortium name="The Broad Institute Genome Sequencing Center for Infectious Disease"/>
            <person name="Wu L."/>
            <person name="Ma J."/>
        </authorList>
    </citation>
    <scope>NUCLEOTIDE SEQUENCE [LARGE SCALE GENOMIC DNA]</scope>
    <source>
        <strain evidence="2 3">JCM 4087</strain>
    </source>
</reference>